<accession>A0A388T8K0</accession>
<evidence type="ECO:0008006" key="4">
    <source>
        <dbReference type="Google" id="ProtNLM"/>
    </source>
</evidence>
<dbReference type="EMBL" id="BGZN01000001">
    <property type="protein sequence ID" value="GBR72522.1"/>
    <property type="molecule type" value="Genomic_DNA"/>
</dbReference>
<gene>
    <name evidence="2" type="ORF">NO1_0034</name>
</gene>
<protein>
    <recommendedName>
        <fullName evidence="4">Lipoprotein</fullName>
    </recommendedName>
</protein>
<feature type="chain" id="PRO_5017343636" description="Lipoprotein" evidence="1">
    <location>
        <begin position="26"/>
        <end position="131"/>
    </location>
</feature>
<dbReference type="Proteomes" id="UP000269352">
    <property type="component" value="Unassembled WGS sequence"/>
</dbReference>
<organism evidence="2 3">
    <name type="scientific">Termititenax aidoneus</name>
    <dbReference type="NCBI Taxonomy" id="2218524"/>
    <lineage>
        <taxon>Bacteria</taxon>
        <taxon>Bacillati</taxon>
        <taxon>Candidatus Margulisiibacteriota</taxon>
        <taxon>Candidatus Termititenacia</taxon>
        <taxon>Candidatus Termititenacales</taxon>
        <taxon>Candidatus Termititenacaceae</taxon>
        <taxon>Candidatus Termititenax</taxon>
    </lineage>
</organism>
<keyword evidence="1" id="KW-0732">Signal</keyword>
<proteinExistence type="predicted"/>
<name>A0A388T8K0_TERA1</name>
<evidence type="ECO:0000313" key="3">
    <source>
        <dbReference type="Proteomes" id="UP000269352"/>
    </source>
</evidence>
<sequence>MKTKKYILGIILAALILGGCGTTVGDTLGDPPPNPKAQAQETTNLPVGSLISVQKNSGGLEISGAAGCAEPAVWIGVFSSETDAILGESATLSDGSFKVKINEQPETLAVRAQAANKNMSYPVYHRTTGFF</sequence>
<evidence type="ECO:0000256" key="1">
    <source>
        <dbReference type="SAM" id="SignalP"/>
    </source>
</evidence>
<evidence type="ECO:0000313" key="2">
    <source>
        <dbReference type="EMBL" id="GBR72522.1"/>
    </source>
</evidence>
<dbReference type="PROSITE" id="PS51257">
    <property type="entry name" value="PROKAR_LIPOPROTEIN"/>
    <property type="match status" value="1"/>
</dbReference>
<reference evidence="2 3" key="1">
    <citation type="journal article" date="2019" name="ISME J.">
        <title>Genome analyses of uncultured TG2/ZB3 bacteria in 'Margulisbacteria' specifically attached to ectosymbiotic spirochetes of protists in the termite gut.</title>
        <authorList>
            <person name="Utami Y.D."/>
            <person name="Kuwahara H."/>
            <person name="Igai K."/>
            <person name="Murakami T."/>
            <person name="Sugaya K."/>
            <person name="Morikawa T."/>
            <person name="Nagura Y."/>
            <person name="Yuki M."/>
            <person name="Deevong P."/>
            <person name="Inoue T."/>
            <person name="Kihara K."/>
            <person name="Lo N."/>
            <person name="Yamada A."/>
            <person name="Ohkuma M."/>
            <person name="Hongoh Y."/>
        </authorList>
    </citation>
    <scope>NUCLEOTIDE SEQUENCE [LARGE SCALE GENOMIC DNA]</scope>
    <source>
        <strain evidence="2">NkOx7-01</strain>
    </source>
</reference>
<dbReference type="AlphaFoldDB" id="A0A388T8K0"/>
<comment type="caution">
    <text evidence="2">The sequence shown here is derived from an EMBL/GenBank/DDBJ whole genome shotgun (WGS) entry which is preliminary data.</text>
</comment>
<keyword evidence="3" id="KW-1185">Reference proteome</keyword>
<feature type="signal peptide" evidence="1">
    <location>
        <begin position="1"/>
        <end position="25"/>
    </location>
</feature>